<sequence length="109" mass="12331">MGHEAVQTVIVRLTCIKTHVHTQLQMLEVLLKGGGAWRYGRKEASLQRPVSDQGSLWLKRQDTARSPAFSAVPHLLSFLLHRILAILPRTLATHAVNCIRTREDAWEDL</sequence>
<dbReference type="AlphaFoldDB" id="A0A422NPE8"/>
<organism evidence="1 2">
    <name type="scientific">Trypanosoma rangeli</name>
    <dbReference type="NCBI Taxonomy" id="5698"/>
    <lineage>
        <taxon>Eukaryota</taxon>
        <taxon>Discoba</taxon>
        <taxon>Euglenozoa</taxon>
        <taxon>Kinetoplastea</taxon>
        <taxon>Metakinetoplastina</taxon>
        <taxon>Trypanosomatida</taxon>
        <taxon>Trypanosomatidae</taxon>
        <taxon>Trypanosoma</taxon>
        <taxon>Herpetosoma</taxon>
    </lineage>
</organism>
<dbReference type="Proteomes" id="UP000283634">
    <property type="component" value="Unassembled WGS sequence"/>
</dbReference>
<protein>
    <submittedName>
        <fullName evidence="1">Uncharacterized protein</fullName>
    </submittedName>
</protein>
<comment type="caution">
    <text evidence="1">The sequence shown here is derived from an EMBL/GenBank/DDBJ whole genome shotgun (WGS) entry which is preliminary data.</text>
</comment>
<evidence type="ECO:0000313" key="1">
    <source>
        <dbReference type="EMBL" id="RNF07311.1"/>
    </source>
</evidence>
<gene>
    <name evidence="1" type="ORF">TraAM80_03446</name>
</gene>
<dbReference type="RefSeq" id="XP_029239750.1">
    <property type="nucleotide sequence ID" value="XM_029380418.1"/>
</dbReference>
<dbReference type="GeneID" id="40327379"/>
<keyword evidence="2" id="KW-1185">Reference proteome</keyword>
<accession>A0A422NPE8</accession>
<proteinExistence type="predicted"/>
<evidence type="ECO:0000313" key="2">
    <source>
        <dbReference type="Proteomes" id="UP000283634"/>
    </source>
</evidence>
<name>A0A422NPE8_TRYRA</name>
<dbReference type="EMBL" id="MKGL01000089">
    <property type="protein sequence ID" value="RNF07311.1"/>
    <property type="molecule type" value="Genomic_DNA"/>
</dbReference>
<reference evidence="1 2" key="1">
    <citation type="journal article" date="2018" name="BMC Genomics">
        <title>Genomic comparison of Trypanosoma conorhini and Trypanosoma rangeli to Trypanosoma cruzi strains of high and low virulence.</title>
        <authorList>
            <person name="Bradwell K.R."/>
            <person name="Koparde V.N."/>
            <person name="Matveyev A.V."/>
            <person name="Serrano M.G."/>
            <person name="Alves J.M."/>
            <person name="Parikh H."/>
            <person name="Huang B."/>
            <person name="Lee V."/>
            <person name="Espinosa-Alvarez O."/>
            <person name="Ortiz P.A."/>
            <person name="Costa-Martins A.G."/>
            <person name="Teixeira M.M."/>
            <person name="Buck G.A."/>
        </authorList>
    </citation>
    <scope>NUCLEOTIDE SEQUENCE [LARGE SCALE GENOMIC DNA]</scope>
    <source>
        <strain evidence="1 2">AM80</strain>
    </source>
</reference>